<feature type="domain" description="HTH araC/xylS-type" evidence="4">
    <location>
        <begin position="183"/>
        <end position="281"/>
    </location>
</feature>
<dbReference type="PATRIC" id="fig|294699.3.peg.1072"/>
<dbReference type="EMBL" id="CP015438">
    <property type="protein sequence ID" value="ANB62065.1"/>
    <property type="molecule type" value="Genomic_DNA"/>
</dbReference>
<dbReference type="PANTHER" id="PTHR43280">
    <property type="entry name" value="ARAC-FAMILY TRANSCRIPTIONAL REGULATOR"/>
    <property type="match status" value="1"/>
</dbReference>
<dbReference type="Pfam" id="PF12833">
    <property type="entry name" value="HTH_18"/>
    <property type="match status" value="1"/>
</dbReference>
<dbReference type="RefSeq" id="WP_066323221.1">
    <property type="nucleotide sequence ID" value="NZ_CP015438.1"/>
</dbReference>
<keyword evidence="3" id="KW-0804">Transcription</keyword>
<accession>A0A160F7G8</accession>
<dbReference type="InterPro" id="IPR020449">
    <property type="entry name" value="Tscrpt_reg_AraC-type_HTH"/>
</dbReference>
<dbReference type="OrthoDB" id="192171at2"/>
<keyword evidence="2" id="KW-0238">DNA-binding</keyword>
<evidence type="ECO:0000259" key="4">
    <source>
        <dbReference type="PROSITE" id="PS01124"/>
    </source>
</evidence>
<dbReference type="PANTHER" id="PTHR43280:SF30">
    <property type="entry name" value="MMSAB OPERON REGULATORY PROTEIN"/>
    <property type="match status" value="1"/>
</dbReference>
<keyword evidence="6" id="KW-1185">Reference proteome</keyword>
<proteinExistence type="predicted"/>
<dbReference type="SUPFAM" id="SSF51215">
    <property type="entry name" value="Regulatory protein AraC"/>
    <property type="match status" value="1"/>
</dbReference>
<organism evidence="5 6">
    <name type="scientific">Anoxybacteroides amylolyticum</name>
    <dbReference type="NCBI Taxonomy" id="294699"/>
    <lineage>
        <taxon>Bacteria</taxon>
        <taxon>Bacillati</taxon>
        <taxon>Bacillota</taxon>
        <taxon>Bacilli</taxon>
        <taxon>Bacillales</taxon>
        <taxon>Anoxybacillaceae</taxon>
        <taxon>Anoxybacteroides</taxon>
    </lineage>
</organism>
<name>A0A160F7G8_9BACL</name>
<evidence type="ECO:0000313" key="6">
    <source>
        <dbReference type="Proteomes" id="UP000076865"/>
    </source>
</evidence>
<dbReference type="PROSITE" id="PS01124">
    <property type="entry name" value="HTH_ARAC_FAMILY_2"/>
    <property type="match status" value="1"/>
</dbReference>
<dbReference type="InterPro" id="IPR018060">
    <property type="entry name" value="HTH_AraC"/>
</dbReference>
<dbReference type="SMART" id="SM00342">
    <property type="entry name" value="HTH_ARAC"/>
    <property type="match status" value="1"/>
</dbReference>
<dbReference type="Gene3D" id="1.10.10.60">
    <property type="entry name" value="Homeodomain-like"/>
    <property type="match status" value="2"/>
</dbReference>
<evidence type="ECO:0000313" key="5">
    <source>
        <dbReference type="EMBL" id="ANB62065.1"/>
    </source>
</evidence>
<dbReference type="AlphaFoldDB" id="A0A160F7G8"/>
<dbReference type="KEGG" id="aamy:GFC30_1077"/>
<evidence type="ECO:0000256" key="2">
    <source>
        <dbReference type="ARBA" id="ARBA00023125"/>
    </source>
</evidence>
<evidence type="ECO:0000256" key="1">
    <source>
        <dbReference type="ARBA" id="ARBA00023015"/>
    </source>
</evidence>
<dbReference type="InterPro" id="IPR009057">
    <property type="entry name" value="Homeodomain-like_sf"/>
</dbReference>
<protein>
    <submittedName>
        <fullName evidence="5">Helix-turn-helix domain protein</fullName>
    </submittedName>
</protein>
<reference evidence="5 6" key="1">
    <citation type="journal article" date="2006" name="Syst. Appl. Microbiol.">
        <title>Anoxybacillus amylolyticus sp. nov., a thermophilic amylase producing bacterium isolated from Mount Rittmann (Antarctica).</title>
        <authorList>
            <person name="Poli A."/>
            <person name="Esposito E."/>
            <person name="Lama L."/>
            <person name="Orlando P."/>
            <person name="Nicolaus G."/>
            <person name="de Appolonia F."/>
            <person name="Gambacorta A."/>
            <person name="Nicolaus B."/>
        </authorList>
    </citation>
    <scope>NUCLEOTIDE SEQUENCE [LARGE SCALE GENOMIC DNA]</scope>
    <source>
        <strain evidence="5 6">DSM 15939</strain>
    </source>
</reference>
<dbReference type="Proteomes" id="UP000076865">
    <property type="component" value="Chromosome"/>
</dbReference>
<dbReference type="SUPFAM" id="SSF46689">
    <property type="entry name" value="Homeodomain-like"/>
    <property type="match status" value="2"/>
</dbReference>
<keyword evidence="1" id="KW-0805">Transcription regulation</keyword>
<gene>
    <name evidence="5" type="ORF">GFC30_1077</name>
</gene>
<dbReference type="InterPro" id="IPR037923">
    <property type="entry name" value="HTH-like"/>
</dbReference>
<sequence length="285" mass="33573">MYISFFVPPFPTFVKGGEAVFAKGKKHFRRTFTVFDLLYVKKGCLYMMEGDTFFEVREGEYVILVPEREHYGNRECMEDTLFVWLHFMIDQYKFVEKEGVGWHDLIQREATYVEAAQYVFHIPQHGKVQQKERIEQLLGNIVDLNEHSAPDHPLRQQLYFSEFLLQLQKQALHIPTASEKVCAEAIQYIQAHYHEPFDMKILAQSLCFHPDYITRCMQKTLGMSAIQYVHYFRLSKAKKKLSETNDTIDAIAKQVGFEDGAYFSRLFKKVEGITPTEYRRIVHRT</sequence>
<evidence type="ECO:0000256" key="3">
    <source>
        <dbReference type="ARBA" id="ARBA00023163"/>
    </source>
</evidence>
<dbReference type="GO" id="GO:0003700">
    <property type="term" value="F:DNA-binding transcription factor activity"/>
    <property type="evidence" value="ECO:0007669"/>
    <property type="project" value="InterPro"/>
</dbReference>
<dbReference type="GO" id="GO:0043565">
    <property type="term" value="F:sequence-specific DNA binding"/>
    <property type="evidence" value="ECO:0007669"/>
    <property type="project" value="InterPro"/>
</dbReference>
<dbReference type="PRINTS" id="PR00032">
    <property type="entry name" value="HTHARAC"/>
</dbReference>